<dbReference type="HOGENOM" id="CLU_182708_0_0_2"/>
<evidence type="ECO:0000256" key="1">
    <source>
        <dbReference type="SAM" id="Coils"/>
    </source>
</evidence>
<reference evidence="3 4" key="1">
    <citation type="submission" date="2007-04" db="EMBL/GenBank/DDBJ databases">
        <title>Complete sequence of Pyrobaculum arsenaticum DSM 13514.</title>
        <authorList>
            <consortium name="US DOE Joint Genome Institute"/>
            <person name="Copeland A."/>
            <person name="Lucas S."/>
            <person name="Lapidus A."/>
            <person name="Barry K."/>
            <person name="Glavina del Rio T."/>
            <person name="Dalin E."/>
            <person name="Tice H."/>
            <person name="Pitluck S."/>
            <person name="Chain P."/>
            <person name="Malfatti S."/>
            <person name="Shin M."/>
            <person name="Vergez L."/>
            <person name="Schmutz J."/>
            <person name="Larimer F."/>
            <person name="Land M."/>
            <person name="Hauser L."/>
            <person name="Kyrpides N."/>
            <person name="Mikhailova N."/>
            <person name="Cozen A.E."/>
            <person name="Fitz-Gibbon S.T."/>
            <person name="House C.H."/>
            <person name="Saltikov C."/>
            <person name="Lowe T.M."/>
            <person name="Richardson P."/>
        </authorList>
    </citation>
    <scope>NUCLEOTIDE SEQUENCE [LARGE SCALE GENOMIC DNA]</scope>
    <source>
        <strain evidence="4">ATCC 700994 / DSM 13514 / JCM 11321 / PZ6</strain>
    </source>
</reference>
<dbReference type="KEGG" id="pas:Pars_0787"/>
<keyword evidence="2" id="KW-1133">Transmembrane helix</keyword>
<evidence type="ECO:0000313" key="3">
    <source>
        <dbReference type="EMBL" id="ABP50373.1"/>
    </source>
</evidence>
<feature type="transmembrane region" description="Helical" evidence="2">
    <location>
        <begin position="44"/>
        <end position="69"/>
    </location>
</feature>
<proteinExistence type="predicted"/>
<feature type="transmembrane region" description="Helical" evidence="2">
    <location>
        <begin position="16"/>
        <end position="38"/>
    </location>
</feature>
<dbReference type="EMBL" id="CP000660">
    <property type="protein sequence ID" value="ABP50373.1"/>
    <property type="molecule type" value="Genomic_DNA"/>
</dbReference>
<accession>A4WJ06</accession>
<evidence type="ECO:0000313" key="4">
    <source>
        <dbReference type="Proteomes" id="UP000001567"/>
    </source>
</evidence>
<keyword evidence="2" id="KW-0472">Membrane</keyword>
<evidence type="ECO:0000256" key="2">
    <source>
        <dbReference type="SAM" id="Phobius"/>
    </source>
</evidence>
<protein>
    <submittedName>
        <fullName evidence="3">HTH DNA binding domain protein</fullName>
    </submittedName>
</protein>
<sequence length="105" mass="11613">MNINPSLLRAMHRDKAVGAVLMAVGIVGILLYGWLVFLSPWQMLILQLTAFVAVAAVLVILAWVGYALATTPPPKPIEEIEKEVQKALEEIEKQMKEEAQQTTQS</sequence>
<dbReference type="Proteomes" id="UP000001567">
    <property type="component" value="Chromosome"/>
</dbReference>
<name>A4WJ06_PYRAR</name>
<dbReference type="AlphaFoldDB" id="A4WJ06"/>
<keyword evidence="1" id="KW-0175">Coiled coil</keyword>
<feature type="coiled-coil region" evidence="1">
    <location>
        <begin position="77"/>
        <end position="104"/>
    </location>
</feature>
<organism evidence="3 4">
    <name type="scientific">Pyrobaculum arsenaticum (strain DSM 13514 / JCM 11321 / PZ6)</name>
    <dbReference type="NCBI Taxonomy" id="340102"/>
    <lineage>
        <taxon>Archaea</taxon>
        <taxon>Thermoproteota</taxon>
        <taxon>Thermoprotei</taxon>
        <taxon>Thermoproteales</taxon>
        <taxon>Thermoproteaceae</taxon>
        <taxon>Pyrobaculum</taxon>
    </lineage>
</organism>
<keyword evidence="2" id="KW-0812">Transmembrane</keyword>
<gene>
    <name evidence="3" type="ordered locus">Pars_0787</name>
</gene>